<feature type="transmembrane region" description="Helical" evidence="1">
    <location>
        <begin position="53"/>
        <end position="78"/>
    </location>
</feature>
<name>A0ABP0PP17_9DINO</name>
<protein>
    <recommendedName>
        <fullName evidence="4">H(+)-exporting diphosphatase</fullName>
    </recommendedName>
</protein>
<evidence type="ECO:0000313" key="3">
    <source>
        <dbReference type="Proteomes" id="UP001642484"/>
    </source>
</evidence>
<keyword evidence="1" id="KW-1133">Transmembrane helix</keyword>
<comment type="caution">
    <text evidence="2">The sequence shown here is derived from an EMBL/GenBank/DDBJ whole genome shotgun (WGS) entry which is preliminary data.</text>
</comment>
<keyword evidence="3" id="KW-1185">Reference proteome</keyword>
<evidence type="ECO:0008006" key="4">
    <source>
        <dbReference type="Google" id="ProtNLM"/>
    </source>
</evidence>
<dbReference type="EMBL" id="CAXAMN010023362">
    <property type="protein sequence ID" value="CAK9077213.1"/>
    <property type="molecule type" value="Genomic_DNA"/>
</dbReference>
<reference evidence="2 3" key="1">
    <citation type="submission" date="2024-02" db="EMBL/GenBank/DDBJ databases">
        <authorList>
            <person name="Chen Y."/>
            <person name="Shah S."/>
            <person name="Dougan E. K."/>
            <person name="Thang M."/>
            <person name="Chan C."/>
        </authorList>
    </citation>
    <scope>NUCLEOTIDE SEQUENCE [LARGE SCALE GENOMIC DNA]</scope>
</reference>
<keyword evidence="1" id="KW-0812">Transmembrane</keyword>
<keyword evidence="1" id="KW-0472">Membrane</keyword>
<feature type="transmembrane region" description="Helical" evidence="1">
    <location>
        <begin position="21"/>
        <end position="41"/>
    </location>
</feature>
<gene>
    <name evidence="2" type="ORF">CCMP2556_LOCUS38060</name>
</gene>
<organism evidence="2 3">
    <name type="scientific">Durusdinium trenchii</name>
    <dbReference type="NCBI Taxonomy" id="1381693"/>
    <lineage>
        <taxon>Eukaryota</taxon>
        <taxon>Sar</taxon>
        <taxon>Alveolata</taxon>
        <taxon>Dinophyceae</taxon>
        <taxon>Suessiales</taxon>
        <taxon>Symbiodiniaceae</taxon>
        <taxon>Durusdinium</taxon>
    </lineage>
</organism>
<dbReference type="Proteomes" id="UP001642484">
    <property type="component" value="Unassembled WGS sequence"/>
</dbReference>
<accession>A0ABP0PP17</accession>
<proteinExistence type="predicted"/>
<evidence type="ECO:0000313" key="2">
    <source>
        <dbReference type="EMBL" id="CAK9077213.1"/>
    </source>
</evidence>
<sequence length="134" mass="14108">MKLRAETNFLLRKQLKQALGPFEIIGGAALSTLAFVLAFWSSSCLIRASSPSVAMLIVGVLAIMAFLANYIGVALFSAIAQGKGVLKRCAADCQGQIQAAEDLQSLVGDRFMLVGPIAAQLSAPDAYDIELTCA</sequence>
<evidence type="ECO:0000256" key="1">
    <source>
        <dbReference type="SAM" id="Phobius"/>
    </source>
</evidence>